<evidence type="ECO:0000313" key="4">
    <source>
        <dbReference type="Proteomes" id="UP000226442"/>
    </source>
</evidence>
<keyword evidence="2" id="KW-0964">Secreted</keyword>
<dbReference type="SUPFAM" id="SSF51120">
    <property type="entry name" value="beta-Roll"/>
    <property type="match status" value="1"/>
</dbReference>
<comment type="caution">
    <text evidence="3">The sequence shown here is derived from an EMBL/GenBank/DDBJ whole genome shotgun (WGS) entry which is preliminary data.</text>
</comment>
<dbReference type="SUPFAM" id="SSF53474">
    <property type="entry name" value="alpha/beta-Hydrolases"/>
    <property type="match status" value="1"/>
</dbReference>
<evidence type="ECO:0000256" key="1">
    <source>
        <dbReference type="ARBA" id="ARBA00004613"/>
    </source>
</evidence>
<dbReference type="Gene3D" id="3.40.50.1820">
    <property type="entry name" value="alpha/beta hydrolase"/>
    <property type="match status" value="1"/>
</dbReference>
<gene>
    <name evidence="3" type="ORF">CP500_019625</name>
</gene>
<dbReference type="Proteomes" id="UP000226442">
    <property type="component" value="Unassembled WGS sequence"/>
</dbReference>
<dbReference type="InterPro" id="IPR018511">
    <property type="entry name" value="Hemolysin-typ_Ca-bd_CS"/>
</dbReference>
<dbReference type="AlphaFoldDB" id="A0A2G4EWE4"/>
<comment type="subcellular location">
    <subcellularLocation>
        <location evidence="1">Secreted</location>
    </subcellularLocation>
</comment>
<accession>A0A2G4EWE4</accession>
<proteinExistence type="predicted"/>
<protein>
    <submittedName>
        <fullName evidence="3">Calcium-binding protein</fullName>
    </submittedName>
</protein>
<dbReference type="OrthoDB" id="517984at2"/>
<sequence>MPSSPAVYENLAKRLVYIDDNPQLQAVVQGGLTAAGYRVDRTFNDPATGFHAIGLISTTPDKPPVLVFRGGDEAIDDVANADPRGTGFNQFEANKQALGNWLTQISQDTTKNPNRLPPDVLGHSLGGAIAQLAATEFTSAIGDIVTFNSPGVDQDTVNIFKQKVGAGKNVTHYIVSGDFVSLGGEAFLPGKVFFQTFVDPIINPLLVLQKHTTSGLLTTPPPGLIQTEISVDQLNRPDFTFADSDYLELLAGLDSALPPLKAALQSRATLEQLRVTPGTSFFGNIIAMQTALDPSKPNNLVGDSANNIAFGLAGDDTIIGNAGNDTLSGNRNNDTLSGGLGNDLLFGGKGDDSLNGGEGNDTLIGGLGADSLIGGAGRDVFVLGTGAGNDTISEFQKGEDLIGLTTGLTFSQLRINPTQNAIAIQLASTGEVLATIPGIQTIALTATDFISI</sequence>
<dbReference type="GO" id="GO:0005576">
    <property type="term" value="C:extracellular region"/>
    <property type="evidence" value="ECO:0007669"/>
    <property type="project" value="UniProtKB-SubCell"/>
</dbReference>
<organism evidence="3 4">
    <name type="scientific">Tychonema bourrellyi FEM_GT703</name>
    <dbReference type="NCBI Taxonomy" id="2040638"/>
    <lineage>
        <taxon>Bacteria</taxon>
        <taxon>Bacillati</taxon>
        <taxon>Cyanobacteriota</taxon>
        <taxon>Cyanophyceae</taxon>
        <taxon>Oscillatoriophycideae</taxon>
        <taxon>Oscillatoriales</taxon>
        <taxon>Microcoleaceae</taxon>
        <taxon>Tychonema</taxon>
    </lineage>
</organism>
<dbReference type="Gene3D" id="2.150.10.10">
    <property type="entry name" value="Serralysin-like metalloprotease, C-terminal"/>
    <property type="match status" value="2"/>
</dbReference>
<dbReference type="PANTHER" id="PTHR38340">
    <property type="entry name" value="S-LAYER PROTEIN"/>
    <property type="match status" value="1"/>
</dbReference>
<dbReference type="InterPro" id="IPR050557">
    <property type="entry name" value="RTX_toxin/Mannuronan_C5-epim"/>
</dbReference>
<dbReference type="EMBL" id="NXIB02000155">
    <property type="protein sequence ID" value="PHX53786.1"/>
    <property type="molecule type" value="Genomic_DNA"/>
</dbReference>
<evidence type="ECO:0000313" key="3">
    <source>
        <dbReference type="EMBL" id="PHX53786.1"/>
    </source>
</evidence>
<evidence type="ECO:0000256" key="2">
    <source>
        <dbReference type="ARBA" id="ARBA00022525"/>
    </source>
</evidence>
<dbReference type="RefSeq" id="WP_096829865.1">
    <property type="nucleotide sequence ID" value="NZ_NXIB02000155.1"/>
</dbReference>
<dbReference type="InterPro" id="IPR001343">
    <property type="entry name" value="Hemolysn_Ca-bd"/>
</dbReference>
<keyword evidence="4" id="KW-1185">Reference proteome</keyword>
<dbReference type="GO" id="GO:0005509">
    <property type="term" value="F:calcium ion binding"/>
    <property type="evidence" value="ECO:0007669"/>
    <property type="project" value="InterPro"/>
</dbReference>
<dbReference type="Pfam" id="PF26363">
    <property type="entry name" value="Phospholipase-like"/>
    <property type="match status" value="1"/>
</dbReference>
<dbReference type="PRINTS" id="PR00313">
    <property type="entry name" value="CABNDNGRPT"/>
</dbReference>
<dbReference type="Pfam" id="PF00353">
    <property type="entry name" value="HemolysinCabind"/>
    <property type="match status" value="1"/>
</dbReference>
<dbReference type="PANTHER" id="PTHR38340:SF1">
    <property type="entry name" value="S-LAYER PROTEIN"/>
    <property type="match status" value="1"/>
</dbReference>
<name>A0A2G4EWE4_9CYAN</name>
<dbReference type="InterPro" id="IPR029058">
    <property type="entry name" value="AB_hydrolase_fold"/>
</dbReference>
<dbReference type="PROSITE" id="PS00330">
    <property type="entry name" value="HEMOLYSIN_CALCIUM"/>
    <property type="match status" value="3"/>
</dbReference>
<dbReference type="InterPro" id="IPR011049">
    <property type="entry name" value="Serralysin-like_metalloprot_C"/>
</dbReference>
<reference evidence="3" key="1">
    <citation type="submission" date="2017-10" db="EMBL/GenBank/DDBJ databases">
        <title>Draft genome sequence of the planktic cyanobacteria Tychonema bourrellyi isolated from alpine lentic freshwater.</title>
        <authorList>
            <person name="Tett A."/>
            <person name="Armanini F."/>
            <person name="Asnicar F."/>
            <person name="Boscaini A."/>
            <person name="Pasolli E."/>
            <person name="Zolfo M."/>
            <person name="Donati C."/>
            <person name="Salmaso N."/>
            <person name="Segata N."/>
        </authorList>
    </citation>
    <scope>NUCLEOTIDE SEQUENCE</scope>
    <source>
        <strain evidence="3">FEM_GT703</strain>
    </source>
</reference>